<dbReference type="SUPFAM" id="SSF55961">
    <property type="entry name" value="Bet v1-like"/>
    <property type="match status" value="1"/>
</dbReference>
<dbReference type="Pfam" id="PF10604">
    <property type="entry name" value="Polyketide_cyc2"/>
    <property type="match status" value="1"/>
</dbReference>
<dbReference type="Gene3D" id="3.30.530.20">
    <property type="match status" value="1"/>
</dbReference>
<gene>
    <name evidence="1" type="ORF">ACFPYI_14170</name>
</gene>
<dbReference type="AlphaFoldDB" id="A0ABD5RPX2"/>
<dbReference type="EMBL" id="JBHSQH010000001">
    <property type="protein sequence ID" value="MFC5972481.1"/>
    <property type="molecule type" value="Genomic_DNA"/>
</dbReference>
<keyword evidence="2" id="KW-1185">Reference proteome</keyword>
<dbReference type="Proteomes" id="UP001596099">
    <property type="component" value="Unassembled WGS sequence"/>
</dbReference>
<comment type="caution">
    <text evidence="1">The sequence shown here is derived from an EMBL/GenBank/DDBJ whole genome shotgun (WGS) entry which is preliminary data.</text>
</comment>
<protein>
    <submittedName>
        <fullName evidence="1">SRPBCC family protein</fullName>
    </submittedName>
</protein>
<dbReference type="RefSeq" id="WP_247415852.1">
    <property type="nucleotide sequence ID" value="NZ_JALLGW010000001.1"/>
</dbReference>
<name>A0ABD5RPX2_9EURY</name>
<evidence type="ECO:0000313" key="1">
    <source>
        <dbReference type="EMBL" id="MFC5972481.1"/>
    </source>
</evidence>
<organism evidence="1 2">
    <name type="scientific">Halomarina salina</name>
    <dbReference type="NCBI Taxonomy" id="1872699"/>
    <lineage>
        <taxon>Archaea</taxon>
        <taxon>Methanobacteriati</taxon>
        <taxon>Methanobacteriota</taxon>
        <taxon>Stenosarchaea group</taxon>
        <taxon>Halobacteria</taxon>
        <taxon>Halobacteriales</taxon>
        <taxon>Natronomonadaceae</taxon>
        <taxon>Halomarina</taxon>
    </lineage>
</organism>
<accession>A0ABD5RPX2</accession>
<reference evidence="1 2" key="1">
    <citation type="journal article" date="2019" name="Int. J. Syst. Evol. Microbiol.">
        <title>The Global Catalogue of Microorganisms (GCM) 10K type strain sequencing project: providing services to taxonomists for standard genome sequencing and annotation.</title>
        <authorList>
            <consortium name="The Broad Institute Genomics Platform"/>
            <consortium name="The Broad Institute Genome Sequencing Center for Infectious Disease"/>
            <person name="Wu L."/>
            <person name="Ma J."/>
        </authorList>
    </citation>
    <scope>NUCLEOTIDE SEQUENCE [LARGE SCALE GENOMIC DNA]</scope>
    <source>
        <strain evidence="1 2">CGMCC 1.12543</strain>
    </source>
</reference>
<evidence type="ECO:0000313" key="2">
    <source>
        <dbReference type="Proteomes" id="UP001596099"/>
    </source>
</evidence>
<dbReference type="InterPro" id="IPR023393">
    <property type="entry name" value="START-like_dom_sf"/>
</dbReference>
<sequence length="156" mass="17302">MWFSHSMETTAPPGRVWEVWTDVERWPTWDVALRDASLDADGGTFEEGAHGRVTLGLGRAVPVDPSPSFVVTELDPVRSYAYDLQFPLARLVVRRSLHSHDGGTSFTHEVWCEGPLGGLLSRTVGRRYRRTLPDAMDHVRERAEALPATGSSTDTA</sequence>
<dbReference type="InterPro" id="IPR019587">
    <property type="entry name" value="Polyketide_cyclase/dehydratase"/>
</dbReference>
<proteinExistence type="predicted"/>